<dbReference type="PANTHER" id="PTHR47936:SF1">
    <property type="entry name" value="PENTATRICOPEPTIDE REPEAT-CONTAINING PROTEIN GUN1, CHLOROPLASTIC"/>
    <property type="match status" value="1"/>
</dbReference>
<evidence type="ECO:0000256" key="3">
    <source>
        <dbReference type="SAM" id="MobiDB-lite"/>
    </source>
</evidence>
<dbReference type="InterPro" id="IPR033443">
    <property type="entry name" value="PROP1-like_PPR_dom"/>
</dbReference>
<feature type="region of interest" description="Disordered" evidence="3">
    <location>
        <begin position="566"/>
        <end position="586"/>
    </location>
</feature>
<dbReference type="Gene3D" id="1.25.40.10">
    <property type="entry name" value="Tetratricopeptide repeat domain"/>
    <property type="match status" value="4"/>
</dbReference>
<dbReference type="Pfam" id="PF13812">
    <property type="entry name" value="PPR_3"/>
    <property type="match status" value="2"/>
</dbReference>
<feature type="repeat" description="PPR" evidence="2">
    <location>
        <begin position="200"/>
        <end position="234"/>
    </location>
</feature>
<dbReference type="AlphaFoldDB" id="A0A0M0JSJ4"/>
<feature type="repeat" description="PPR" evidence="2">
    <location>
        <begin position="448"/>
        <end position="482"/>
    </location>
</feature>
<feature type="repeat" description="PPR" evidence="2">
    <location>
        <begin position="235"/>
        <end position="269"/>
    </location>
</feature>
<protein>
    <submittedName>
        <fullName evidence="5">Pentatricopeptide repeat-containing protein chloroplastic-like protein</fullName>
    </submittedName>
</protein>
<feature type="repeat" description="PPR" evidence="2">
    <location>
        <begin position="530"/>
        <end position="564"/>
    </location>
</feature>
<dbReference type="Proteomes" id="UP000037460">
    <property type="component" value="Unassembled WGS sequence"/>
</dbReference>
<reference evidence="6" key="1">
    <citation type="journal article" date="2015" name="PLoS Genet.">
        <title>Genome Sequence and Transcriptome Analyses of Chrysochromulina tobin: Metabolic Tools for Enhanced Algal Fitness in the Prominent Order Prymnesiales (Haptophyceae).</title>
        <authorList>
            <person name="Hovde B.T."/>
            <person name="Deodato C.R."/>
            <person name="Hunsperger H.M."/>
            <person name="Ryken S.A."/>
            <person name="Yost W."/>
            <person name="Jha R.K."/>
            <person name="Patterson J."/>
            <person name="Monnat R.J. Jr."/>
            <person name="Barlow S.B."/>
            <person name="Starkenburg S.R."/>
            <person name="Cattolico R.A."/>
        </authorList>
    </citation>
    <scope>NUCLEOTIDE SEQUENCE</scope>
    <source>
        <strain evidence="6">CCMP291</strain>
    </source>
</reference>
<evidence type="ECO:0000313" key="5">
    <source>
        <dbReference type="EMBL" id="KOO29616.1"/>
    </source>
</evidence>
<proteinExistence type="predicted"/>
<feature type="repeat" description="PPR" evidence="2">
    <location>
        <begin position="270"/>
        <end position="307"/>
    </location>
</feature>
<dbReference type="PANTHER" id="PTHR47936">
    <property type="entry name" value="PPR_LONG DOMAIN-CONTAINING PROTEIN"/>
    <property type="match status" value="1"/>
</dbReference>
<dbReference type="EMBL" id="JWZX01002387">
    <property type="protein sequence ID" value="KOO29616.1"/>
    <property type="molecule type" value="Genomic_DNA"/>
</dbReference>
<dbReference type="NCBIfam" id="TIGR00756">
    <property type="entry name" value="PPR"/>
    <property type="match status" value="7"/>
</dbReference>
<feature type="region of interest" description="Disordered" evidence="3">
    <location>
        <begin position="681"/>
        <end position="703"/>
    </location>
</feature>
<feature type="domain" description="PROP1-like PPR" evidence="4">
    <location>
        <begin position="361"/>
        <end position="465"/>
    </location>
</feature>
<dbReference type="OrthoDB" id="185373at2759"/>
<evidence type="ECO:0000313" key="6">
    <source>
        <dbReference type="Proteomes" id="UP000037460"/>
    </source>
</evidence>
<keyword evidence="6" id="KW-1185">Reference proteome</keyword>
<sequence length="703" mass="76081">MGSCVEVADVSAGGSAHASGLVQPGDVVLATSGTVGDALWEKSSLEGVLAALSTRLALQQTVTVRLQRAQTLGPWAREFWEIARGQRTALSAGARVALRAQWRARRRGILVGTAVDEALRDLAVQAVLAFGRRAKGSEATASSSDEARRLERLLRRMRAASVPLNSRLATAAMSAALRVRRPDMALRLFEQLDGDGLAPDAQVYTTLIKTHGAAGSLPEALAVEQRMSAERVEPTLNTYITLMSVCARAGDRRGMLKYFGRITERGMKPSVEAWNVVLSYCAQMEGPSRVAQAEDVMRRMREQGLAPDAVSYSSLAQACVRNGEAERFDELIERMRGDGVLPDLVLLNTLLNGYGRTLRWERAFELLRAWERDGVRPDATSYTHVLRACVGARLPERAASAVEMMRQAGLTPDVRTYSMLLSAYAKAGMLRASLATLKTMRSEGVRPNRYIYAGLMDVCLVAGQPETAAQLFEQMKGQGVPADATSYTLLIRALLAPSTRATSEDGTSPSQLALGVFSEMQSLGGDCTPNRLTHNALLDGFLDYGEDDLALEVLGKMLDARISPDRLSYASPPQRGEQGGPVRVPRPPAPTVAVLLRVGKLFAQRRQRLGGDVYLAALAAAEQTGDGPAARQFIHWRQQGVFQLRRQDERRAAAAEASASVGGAAAVRVEEEEWVERTAEDAEAMGIDGNPVPARLKRGSTRS</sequence>
<accession>A0A0M0JSJ4</accession>
<organism evidence="5 6">
    <name type="scientific">Chrysochromulina tobinii</name>
    <dbReference type="NCBI Taxonomy" id="1460289"/>
    <lineage>
        <taxon>Eukaryota</taxon>
        <taxon>Haptista</taxon>
        <taxon>Haptophyta</taxon>
        <taxon>Prymnesiophyceae</taxon>
        <taxon>Prymnesiales</taxon>
        <taxon>Chrysochromulinaceae</taxon>
        <taxon>Chrysochromulina</taxon>
    </lineage>
</organism>
<feature type="repeat" description="PPR" evidence="2">
    <location>
        <begin position="378"/>
        <end position="412"/>
    </location>
</feature>
<comment type="caution">
    <text evidence="5">The sequence shown here is derived from an EMBL/GenBank/DDBJ whole genome shotgun (WGS) entry which is preliminary data.</text>
</comment>
<feature type="repeat" description="PPR" evidence="2">
    <location>
        <begin position="343"/>
        <end position="377"/>
    </location>
</feature>
<dbReference type="Pfam" id="PF17177">
    <property type="entry name" value="PPR_long"/>
    <property type="match status" value="2"/>
</dbReference>
<evidence type="ECO:0000259" key="4">
    <source>
        <dbReference type="Pfam" id="PF17177"/>
    </source>
</evidence>
<keyword evidence="1" id="KW-0677">Repeat</keyword>
<name>A0A0M0JSJ4_9EUKA</name>
<feature type="repeat" description="PPR" evidence="2">
    <location>
        <begin position="413"/>
        <end position="447"/>
    </location>
</feature>
<dbReference type="PROSITE" id="PS51375">
    <property type="entry name" value="PPR"/>
    <property type="match status" value="9"/>
</dbReference>
<feature type="domain" description="PROP1-like PPR" evidence="4">
    <location>
        <begin position="139"/>
        <end position="277"/>
    </location>
</feature>
<dbReference type="InterPro" id="IPR011990">
    <property type="entry name" value="TPR-like_helical_dom_sf"/>
</dbReference>
<evidence type="ECO:0000256" key="1">
    <source>
        <dbReference type="ARBA" id="ARBA00022737"/>
    </source>
</evidence>
<evidence type="ECO:0000256" key="2">
    <source>
        <dbReference type="PROSITE-ProRule" id="PRU00708"/>
    </source>
</evidence>
<gene>
    <name evidence="5" type="ORF">Ctob_013657</name>
</gene>
<dbReference type="InterPro" id="IPR002885">
    <property type="entry name" value="PPR_rpt"/>
</dbReference>
<feature type="repeat" description="PPR" evidence="2">
    <location>
        <begin position="308"/>
        <end position="342"/>
    </location>
</feature>